<dbReference type="AlphaFoldDB" id="A0A0V1N563"/>
<evidence type="ECO:0000256" key="1">
    <source>
        <dbReference type="SAM" id="MobiDB-lite"/>
    </source>
</evidence>
<evidence type="ECO:0000313" key="3">
    <source>
        <dbReference type="EMBL" id="KRZ79098.1"/>
    </source>
</evidence>
<dbReference type="Pfam" id="PF23055">
    <property type="entry name" value="DUF7041"/>
    <property type="match status" value="1"/>
</dbReference>
<dbReference type="InterPro" id="IPR055469">
    <property type="entry name" value="DUF7041"/>
</dbReference>
<evidence type="ECO:0000313" key="4">
    <source>
        <dbReference type="Proteomes" id="UP000054843"/>
    </source>
</evidence>
<organism evidence="3 4">
    <name type="scientific">Trichinella papuae</name>
    <dbReference type="NCBI Taxonomy" id="268474"/>
    <lineage>
        <taxon>Eukaryota</taxon>
        <taxon>Metazoa</taxon>
        <taxon>Ecdysozoa</taxon>
        <taxon>Nematoda</taxon>
        <taxon>Enoplea</taxon>
        <taxon>Dorylaimia</taxon>
        <taxon>Trichinellida</taxon>
        <taxon>Trichinellidae</taxon>
        <taxon>Trichinella</taxon>
    </lineage>
</organism>
<reference evidence="3 4" key="1">
    <citation type="submission" date="2015-01" db="EMBL/GenBank/DDBJ databases">
        <title>Evolution of Trichinella species and genotypes.</title>
        <authorList>
            <person name="Korhonen P.K."/>
            <person name="Edoardo P."/>
            <person name="Giuseppe L.R."/>
            <person name="Gasser R.B."/>
        </authorList>
    </citation>
    <scope>NUCLEOTIDE SEQUENCE [LARGE SCALE GENOMIC DNA]</scope>
    <source>
        <strain evidence="3">ISS1980</strain>
    </source>
</reference>
<feature type="region of interest" description="Disordered" evidence="1">
    <location>
        <begin position="744"/>
        <end position="770"/>
    </location>
</feature>
<keyword evidence="4" id="KW-1185">Reference proteome</keyword>
<dbReference type="EMBL" id="JYDO01000008">
    <property type="protein sequence ID" value="KRZ79098.1"/>
    <property type="molecule type" value="Genomic_DNA"/>
</dbReference>
<dbReference type="PANTHER" id="PTHR37984">
    <property type="entry name" value="PROTEIN CBG26694"/>
    <property type="match status" value="1"/>
</dbReference>
<accession>A0A0V1N563</accession>
<feature type="region of interest" description="Disordered" evidence="1">
    <location>
        <begin position="82"/>
        <end position="164"/>
    </location>
</feature>
<gene>
    <name evidence="3" type="ORF">T10_273</name>
</gene>
<protein>
    <recommendedName>
        <fullName evidence="2">DUF7041 domain-containing protein</fullName>
    </recommendedName>
</protein>
<dbReference type="InterPro" id="IPR050951">
    <property type="entry name" value="Retrovirus_Pol_polyprotein"/>
</dbReference>
<name>A0A0V1N563_9BILA</name>
<dbReference type="InterPro" id="IPR043128">
    <property type="entry name" value="Rev_trsase/Diguanyl_cyclase"/>
</dbReference>
<dbReference type="Gene3D" id="3.10.10.10">
    <property type="entry name" value="HIV Type 1 Reverse Transcriptase, subunit A, domain 1"/>
    <property type="match status" value="1"/>
</dbReference>
<feature type="domain" description="DUF7041" evidence="2">
    <location>
        <begin position="30"/>
        <end position="72"/>
    </location>
</feature>
<comment type="caution">
    <text evidence="3">The sequence shown here is derived from an EMBL/GenBank/DDBJ whole genome shotgun (WGS) entry which is preliminary data.</text>
</comment>
<evidence type="ECO:0000259" key="2">
    <source>
        <dbReference type="Pfam" id="PF23055"/>
    </source>
</evidence>
<feature type="compositionally biased region" description="Low complexity" evidence="1">
    <location>
        <begin position="102"/>
        <end position="111"/>
    </location>
</feature>
<dbReference type="Gene3D" id="3.30.70.270">
    <property type="match status" value="1"/>
</dbReference>
<feature type="compositionally biased region" description="Polar residues" evidence="1">
    <location>
        <begin position="753"/>
        <end position="768"/>
    </location>
</feature>
<sequence length="799" mass="89042">MLLFIVNLSNRCYPRHLVTRQPPSNGILTIPTFNAADPELWFLRLDVFFQHQHVVDEASKLHMALNAMKRSANFETFCRPPQTCRTPHSTSADERGAQRRQAVTVPTPDTTAPRRRFRGRHRTVVPQQTAAVHPHCPRAFPRPTLGGTGSVGRPDRSTPTYDSSQRYQLGHQQLHKLRGAFRIIIPEILPMRRPAATNVFLSPSFRRQSPKVRPTLFVGKRHRRSTVTAVVSPEIHSRCLNSKHFRRPVNHQYCRQLTGNYLGKTTITVQLADLPALTDMQADIMGAEFLYHYAIASTKKYQSLLARFYPHQKGATRAVEKHLEPNIISHVIETTGSPSVTATQATGSQGILQRSIAARHNTPVQQLLGVSTAHGAQATNPHNGDRVATTAVLTAAQRRTAHAYYHILMRPQGILKTAITTPFGLFEFLKMPFGLRNAAQSFQRFIDTRFTKITPEEGAATPPSAWHPSQQGQLHPGRTVDANGIRPLLDKVQAVKAFLGASSADLRHGKFLQALTSAHRDHIGTLVHHRIGRSIVEDHPHADQGRLGQRHDAALPPHESEYALMVDASDHTIGAFFSRRLTATQKRFSAFGWELLAAYLATDHKLRRKKTSTARQRRYCITRFCVYQPVSSWATPTPRAATRRRLRRHSEGQCGVCGQRRLEPVRPRCPGTLQLCLAARIKQDEQLSATVLRPAQSLCSGRNGRATVATNLRVINSECRLNRTGPCCAGSGSIVIHRTKSAQTMDQCPGKPTASNVRVSSTPRSSDLPSKPASACYINPVFGNQKRECVRSVGCWIRQ</sequence>
<dbReference type="InterPro" id="IPR043502">
    <property type="entry name" value="DNA/RNA_pol_sf"/>
</dbReference>
<dbReference type="Proteomes" id="UP000054843">
    <property type="component" value="Unassembled WGS sequence"/>
</dbReference>
<dbReference type="SUPFAM" id="SSF56672">
    <property type="entry name" value="DNA/RNA polymerases"/>
    <property type="match status" value="1"/>
</dbReference>
<proteinExistence type="predicted"/>
<feature type="compositionally biased region" description="Basic residues" evidence="1">
    <location>
        <begin position="113"/>
        <end position="123"/>
    </location>
</feature>
<dbReference type="PANTHER" id="PTHR37984:SF15">
    <property type="entry name" value="INTEGRASE CATALYTIC DOMAIN-CONTAINING PROTEIN"/>
    <property type="match status" value="1"/>
</dbReference>
<dbReference type="STRING" id="268474.A0A0V1N563"/>